<dbReference type="PRINTS" id="PR00081">
    <property type="entry name" value="GDHRDH"/>
</dbReference>
<comment type="caution">
    <text evidence="4">The sequence shown here is derived from an EMBL/GenBank/DDBJ whole genome shotgun (WGS) entry which is preliminary data.</text>
</comment>
<organism evidence="4 5">
    <name type="scientific">Roseinatronobacter domitianus</name>
    <dbReference type="NCBI Taxonomy" id="2940293"/>
    <lineage>
        <taxon>Bacteria</taxon>
        <taxon>Pseudomonadati</taxon>
        <taxon>Pseudomonadota</taxon>
        <taxon>Alphaproteobacteria</taxon>
        <taxon>Rhodobacterales</taxon>
        <taxon>Paracoccaceae</taxon>
        <taxon>Roseinatronobacter</taxon>
    </lineage>
</organism>
<dbReference type="SUPFAM" id="SSF51735">
    <property type="entry name" value="NAD(P)-binding Rossmann-fold domains"/>
    <property type="match status" value="1"/>
</dbReference>
<dbReference type="Gene3D" id="3.40.50.720">
    <property type="entry name" value="NAD(P)-binding Rossmann-like Domain"/>
    <property type="match status" value="1"/>
</dbReference>
<dbReference type="PANTHER" id="PTHR44196:SF1">
    <property type="entry name" value="DEHYDROGENASE_REDUCTASE SDR FAMILY MEMBER 7B"/>
    <property type="match status" value="1"/>
</dbReference>
<dbReference type="Proteomes" id="UP001202550">
    <property type="component" value="Unassembled WGS sequence"/>
</dbReference>
<dbReference type="InterPro" id="IPR002347">
    <property type="entry name" value="SDR_fam"/>
</dbReference>
<evidence type="ECO:0000313" key="4">
    <source>
        <dbReference type="EMBL" id="MCL1630156.1"/>
    </source>
</evidence>
<accession>A0ABT0M5M3</accession>
<dbReference type="PROSITE" id="PS00061">
    <property type="entry name" value="ADH_SHORT"/>
    <property type="match status" value="1"/>
</dbReference>
<dbReference type="InterPro" id="IPR020904">
    <property type="entry name" value="Sc_DH/Rdtase_CS"/>
</dbReference>
<sequence>MNRIAITGASSGLGAALARQAAQRGRSLFLCARDIGPLLSLAQELRETGATVEVASVDVSDKAAVSHWCDALWHDGPLDLLILNAGLFAGRSEDGRRETPAISANVIATNLLGATLPALKAAERMSIAGRGHIVFISSLAAFGPLADAPSYSASKAGVTAFARALREDLAESGVAVSVVHPGHIATPQTARHVGALPGLMTADAAAACIWATIAKKRAEIAFPRHLRLGQWLLSVLPWRLQARINRPLRFVVKDD</sequence>
<evidence type="ECO:0000313" key="5">
    <source>
        <dbReference type="Proteomes" id="UP001202550"/>
    </source>
</evidence>
<dbReference type="InterPro" id="IPR036291">
    <property type="entry name" value="NAD(P)-bd_dom_sf"/>
</dbReference>
<evidence type="ECO:0000256" key="1">
    <source>
        <dbReference type="ARBA" id="ARBA00006484"/>
    </source>
</evidence>
<dbReference type="EMBL" id="JALZWP010000026">
    <property type="protein sequence ID" value="MCL1630156.1"/>
    <property type="molecule type" value="Genomic_DNA"/>
</dbReference>
<dbReference type="Pfam" id="PF00106">
    <property type="entry name" value="adh_short"/>
    <property type="match status" value="1"/>
</dbReference>
<dbReference type="PANTHER" id="PTHR44196">
    <property type="entry name" value="DEHYDROGENASE/REDUCTASE SDR FAMILY MEMBER 7B"/>
    <property type="match status" value="1"/>
</dbReference>
<evidence type="ECO:0000256" key="2">
    <source>
        <dbReference type="ARBA" id="ARBA00023002"/>
    </source>
</evidence>
<comment type="similarity">
    <text evidence="1 3">Belongs to the short-chain dehydrogenases/reductases (SDR) family.</text>
</comment>
<name>A0ABT0M5M3_9RHOB</name>
<dbReference type="RefSeq" id="WP_249060799.1">
    <property type="nucleotide sequence ID" value="NZ_JALZWP010000026.1"/>
</dbReference>
<protein>
    <submittedName>
        <fullName evidence="4">SDR family NAD(P)-dependent oxidoreductase</fullName>
    </submittedName>
</protein>
<evidence type="ECO:0000256" key="3">
    <source>
        <dbReference type="RuleBase" id="RU000363"/>
    </source>
</evidence>
<gene>
    <name evidence="4" type="ORF">M3N55_15650</name>
</gene>
<keyword evidence="2" id="KW-0560">Oxidoreductase</keyword>
<proteinExistence type="inferred from homology"/>
<dbReference type="PRINTS" id="PR00080">
    <property type="entry name" value="SDRFAMILY"/>
</dbReference>
<reference evidence="4 5" key="1">
    <citation type="submission" date="2022-05" db="EMBL/GenBank/DDBJ databases">
        <title>Seasonal and diel survey of microbial diversity of the Tyrrhenian coast.</title>
        <authorList>
            <person name="Gattoni G."/>
            <person name="Corral P."/>
        </authorList>
    </citation>
    <scope>NUCLEOTIDE SEQUENCE [LARGE SCALE GENOMIC DNA]</scope>
    <source>
        <strain evidence="4 5">V10</strain>
    </source>
</reference>
<keyword evidence="5" id="KW-1185">Reference proteome</keyword>